<name>A0A932I2L2_UNCTE</name>
<dbReference type="EMBL" id="JACPUR010000034">
    <property type="protein sequence ID" value="MBI3128627.1"/>
    <property type="molecule type" value="Genomic_DNA"/>
</dbReference>
<evidence type="ECO:0000313" key="5">
    <source>
        <dbReference type="Proteomes" id="UP000782312"/>
    </source>
</evidence>
<evidence type="ECO:0000256" key="2">
    <source>
        <dbReference type="ARBA" id="ARBA00022729"/>
    </source>
</evidence>
<keyword evidence="4" id="KW-0449">Lipoprotein</keyword>
<accession>A0A932I2L2</accession>
<evidence type="ECO:0000313" key="4">
    <source>
        <dbReference type="EMBL" id="MBI3128627.1"/>
    </source>
</evidence>
<proteinExistence type="inferred from homology"/>
<evidence type="ECO:0000256" key="3">
    <source>
        <dbReference type="SAM" id="SignalP"/>
    </source>
</evidence>
<feature type="signal peptide" evidence="3">
    <location>
        <begin position="1"/>
        <end position="27"/>
    </location>
</feature>
<dbReference type="GO" id="GO:0120010">
    <property type="term" value="P:intermembrane phospholipid transfer"/>
    <property type="evidence" value="ECO:0007669"/>
    <property type="project" value="TreeGrafter"/>
</dbReference>
<dbReference type="GO" id="GO:0016020">
    <property type="term" value="C:membrane"/>
    <property type="evidence" value="ECO:0007669"/>
    <property type="project" value="InterPro"/>
</dbReference>
<feature type="chain" id="PRO_5037138663" evidence="3">
    <location>
        <begin position="28"/>
        <end position="261"/>
    </location>
</feature>
<dbReference type="AlphaFoldDB" id="A0A932I2L2"/>
<sequence length="261" mass="28600">MELSRKASCLARVCLAAWLAVSSAGLAGCAAQQSADAPPGMEDEVPDPLEELNRAVFEFNDYLDIYILRPLALGYRAVLPQPVRDSVRNFLRNLGAPVTFFNDVLQGKGERAQITLGRFMVNTTFGVVGLFDVADGMGAPYHSEDFGQTLAVWGAKPGIYLVLPILGPSTTRDAAGRVADVFMNPFNYVYAHNDLDYLPYVFYGVGAVDLRERNLELLDQLKAEALDYYTLIRSIYLQIRENEIQDGKAPAGGPGGKLQTQ</sequence>
<gene>
    <name evidence="4" type="ORF">HYZ11_13565</name>
</gene>
<dbReference type="Pfam" id="PF04333">
    <property type="entry name" value="MlaA"/>
    <property type="match status" value="1"/>
</dbReference>
<dbReference type="InterPro" id="IPR007428">
    <property type="entry name" value="MlaA"/>
</dbReference>
<reference evidence="4" key="1">
    <citation type="submission" date="2020-07" db="EMBL/GenBank/DDBJ databases">
        <title>Huge and variable diversity of episymbiotic CPR bacteria and DPANN archaea in groundwater ecosystems.</title>
        <authorList>
            <person name="He C.Y."/>
            <person name="Keren R."/>
            <person name="Whittaker M."/>
            <person name="Farag I.F."/>
            <person name="Doudna J."/>
            <person name="Cate J.H.D."/>
            <person name="Banfield J.F."/>
        </authorList>
    </citation>
    <scope>NUCLEOTIDE SEQUENCE</scope>
    <source>
        <strain evidence="4">NC_groundwater_763_Ag_S-0.2um_68_21</strain>
    </source>
</reference>
<comment type="similarity">
    <text evidence="1">Belongs to the MlaA family.</text>
</comment>
<organism evidence="4 5">
    <name type="scientific">Tectimicrobiota bacterium</name>
    <dbReference type="NCBI Taxonomy" id="2528274"/>
    <lineage>
        <taxon>Bacteria</taxon>
        <taxon>Pseudomonadati</taxon>
        <taxon>Nitrospinota/Tectimicrobiota group</taxon>
        <taxon>Candidatus Tectimicrobiota</taxon>
    </lineage>
</organism>
<evidence type="ECO:0000256" key="1">
    <source>
        <dbReference type="ARBA" id="ARBA00010634"/>
    </source>
</evidence>
<protein>
    <submittedName>
        <fullName evidence="4">VacJ family lipoprotein</fullName>
    </submittedName>
</protein>
<comment type="caution">
    <text evidence="4">The sequence shown here is derived from an EMBL/GenBank/DDBJ whole genome shotgun (WGS) entry which is preliminary data.</text>
</comment>
<dbReference type="Proteomes" id="UP000782312">
    <property type="component" value="Unassembled WGS sequence"/>
</dbReference>
<dbReference type="PANTHER" id="PTHR30035:SF3">
    <property type="entry name" value="INTERMEMBRANE PHOSPHOLIPID TRANSPORT SYSTEM LIPOPROTEIN MLAA"/>
    <property type="match status" value="1"/>
</dbReference>
<dbReference type="PANTHER" id="PTHR30035">
    <property type="entry name" value="LIPOPROTEIN VACJ-RELATED"/>
    <property type="match status" value="1"/>
</dbReference>
<dbReference type="PROSITE" id="PS51257">
    <property type="entry name" value="PROKAR_LIPOPROTEIN"/>
    <property type="match status" value="1"/>
</dbReference>
<dbReference type="PRINTS" id="PR01805">
    <property type="entry name" value="VACJLIPOPROT"/>
</dbReference>
<keyword evidence="2 3" id="KW-0732">Signal</keyword>